<accession>A0A6G6JA79</accession>
<reference evidence="2 3" key="1">
    <citation type="submission" date="2020-02" db="EMBL/GenBank/DDBJ databases">
        <title>Integrative conjugative elements (ICEs) and plasmids drive adaptation of Pseudomonas nitroreducens strain HBP1 to wastewater environment.</title>
        <authorList>
            <person name="Sentchilo V."/>
            <person name="Carraro N."/>
            <person name="Bertelli C."/>
            <person name="van der Meer J.R."/>
        </authorList>
    </citation>
    <scope>NUCLEOTIDE SEQUENCE [LARGE SCALE GENOMIC DNA]</scope>
    <source>
        <strain evidence="2 3">HBP1</strain>
        <plasmid evidence="3">ppnihbp1_1</plasmid>
    </source>
</reference>
<name>A0A6G6JA79_PSENT</name>
<evidence type="ECO:0000256" key="1">
    <source>
        <dbReference type="SAM" id="Coils"/>
    </source>
</evidence>
<geneLocation type="plasmid" evidence="3">
    <name>ppnihbp1_1</name>
</geneLocation>
<evidence type="ECO:0000313" key="3">
    <source>
        <dbReference type="Proteomes" id="UP000501063"/>
    </source>
</evidence>
<dbReference type="AlphaFoldDB" id="A0A6G6JA79"/>
<dbReference type="EMBL" id="CP049142">
    <property type="protein sequence ID" value="QIE91381.1"/>
    <property type="molecule type" value="Genomic_DNA"/>
</dbReference>
<sequence length="533" mass="59809">MLVYANFLTFPPTRPIDEIIGTFAAWLTQRVHMPIQLDRMIEGIRNLKFRDNSVLSTISTVVPGVPDRFPFLFNGSYSHNDSQTSGRRWTLEFGVRQFHANAAVECSVLLKTDERSTLVRAPVEFSQPRFLKDLIRLDPSTSTPGIQIRTLVPESSDEFVAEVEREDRRNPLVLLSCDRDGNYLTPLGELQSQLVGLCDIHFIPREVDTRHLDSLVGRDRCAYGGAVRIFWTRRPFDTSNSCSSYLLLPPDRESTRPGRYSQAENPILAAITDQTNVPLALRHITREKVIEQAVRSRLERVQSTSMSFESTAVEGELQVYQDLLESVDAEIRAKDLEAERLKEIIANLQAENAKMKAIAAGYEKGHSQSGGESEPNALGPMRESTLALHRGSISLRQALVLIQHLYPDRVTILPSAFDSAAESDNARFQHCAKAAELLISLATTYWETLAGGGGDQHAKECFGTQVYGASEKGLSARGRSERSFMYRGKMLQMDKHLKIGWTDSLVTTLRIHFEWVAEEKRVVIGHCGRHLAL</sequence>
<dbReference type="KEGG" id="pnt:G5B91_34100"/>
<keyword evidence="2" id="KW-0614">Plasmid</keyword>
<dbReference type="RefSeq" id="WP_152619064.1">
    <property type="nucleotide sequence ID" value="NZ_CP049142.1"/>
</dbReference>
<protein>
    <submittedName>
        <fullName evidence="2">Uncharacterized protein</fullName>
    </submittedName>
</protein>
<gene>
    <name evidence="2" type="ORF">G5B91_34100</name>
</gene>
<feature type="coiled-coil region" evidence="1">
    <location>
        <begin position="324"/>
        <end position="358"/>
    </location>
</feature>
<dbReference type="Proteomes" id="UP000501063">
    <property type="component" value="Plasmid pPniHBP1_1"/>
</dbReference>
<organism evidence="2 3">
    <name type="scientific">Pseudomonas nitroreducens</name>
    <dbReference type="NCBI Taxonomy" id="46680"/>
    <lineage>
        <taxon>Bacteria</taxon>
        <taxon>Pseudomonadati</taxon>
        <taxon>Pseudomonadota</taxon>
        <taxon>Gammaproteobacteria</taxon>
        <taxon>Pseudomonadales</taxon>
        <taxon>Pseudomonadaceae</taxon>
        <taxon>Pseudomonas</taxon>
    </lineage>
</organism>
<keyword evidence="1" id="KW-0175">Coiled coil</keyword>
<evidence type="ECO:0000313" key="2">
    <source>
        <dbReference type="EMBL" id="QIE91381.1"/>
    </source>
</evidence>
<proteinExistence type="predicted"/>